<comment type="subcellular location">
    <subcellularLocation>
        <location evidence="1">Membrane</location>
        <topology evidence="1">Multi-pass membrane protein</topology>
    </subcellularLocation>
</comment>
<comment type="caution">
    <text evidence="7">The sequence shown here is derived from an EMBL/GenBank/DDBJ whole genome shotgun (WGS) entry which is preliminary data.</text>
</comment>
<gene>
    <name evidence="7" type="ORF">AAFC00_001682</name>
</gene>
<keyword evidence="2 6" id="KW-0812">Transmembrane</keyword>
<keyword evidence="4 6" id="KW-0472">Membrane</keyword>
<evidence type="ECO:0000256" key="2">
    <source>
        <dbReference type="ARBA" id="ARBA00022692"/>
    </source>
</evidence>
<evidence type="ECO:0000256" key="5">
    <source>
        <dbReference type="SAM" id="MobiDB-lite"/>
    </source>
</evidence>
<dbReference type="EMBL" id="JBFMKM010000001">
    <property type="protein sequence ID" value="KAL1311564.1"/>
    <property type="molecule type" value="Genomic_DNA"/>
</dbReference>
<proteinExistence type="predicted"/>
<evidence type="ECO:0000256" key="6">
    <source>
        <dbReference type="SAM" id="Phobius"/>
    </source>
</evidence>
<keyword evidence="3 6" id="KW-1133">Transmembrane helix</keyword>
<evidence type="ECO:0000256" key="4">
    <source>
        <dbReference type="ARBA" id="ARBA00023136"/>
    </source>
</evidence>
<organism evidence="7 8">
    <name type="scientific">Neodothiora populina</name>
    <dbReference type="NCBI Taxonomy" id="2781224"/>
    <lineage>
        <taxon>Eukaryota</taxon>
        <taxon>Fungi</taxon>
        <taxon>Dikarya</taxon>
        <taxon>Ascomycota</taxon>
        <taxon>Pezizomycotina</taxon>
        <taxon>Dothideomycetes</taxon>
        <taxon>Dothideomycetidae</taxon>
        <taxon>Dothideales</taxon>
        <taxon>Dothioraceae</taxon>
        <taxon>Neodothiora</taxon>
    </lineage>
</organism>
<dbReference type="Proteomes" id="UP001562354">
    <property type="component" value="Unassembled WGS sequence"/>
</dbReference>
<feature type="transmembrane region" description="Helical" evidence="6">
    <location>
        <begin position="255"/>
        <end position="277"/>
    </location>
</feature>
<accession>A0ABR3PPT4</accession>
<dbReference type="InterPro" id="IPR045863">
    <property type="entry name" value="CorA_TM1_TM2"/>
</dbReference>
<dbReference type="Pfam" id="PF01544">
    <property type="entry name" value="CorA"/>
    <property type="match status" value="1"/>
</dbReference>
<dbReference type="SUPFAM" id="SSF144083">
    <property type="entry name" value="Magnesium transport protein CorA, transmembrane region"/>
    <property type="match status" value="1"/>
</dbReference>
<protein>
    <submittedName>
        <fullName evidence="7">Uncharacterized protein</fullName>
    </submittedName>
</protein>
<evidence type="ECO:0000313" key="7">
    <source>
        <dbReference type="EMBL" id="KAL1311564.1"/>
    </source>
</evidence>
<feature type="region of interest" description="Disordered" evidence="5">
    <location>
        <begin position="85"/>
        <end position="104"/>
    </location>
</feature>
<evidence type="ECO:0000256" key="1">
    <source>
        <dbReference type="ARBA" id="ARBA00004141"/>
    </source>
</evidence>
<evidence type="ECO:0000313" key="8">
    <source>
        <dbReference type="Proteomes" id="UP001562354"/>
    </source>
</evidence>
<dbReference type="Gene3D" id="1.20.58.340">
    <property type="entry name" value="Magnesium transport protein CorA, transmembrane region"/>
    <property type="match status" value="1"/>
</dbReference>
<keyword evidence="8" id="KW-1185">Reference proteome</keyword>
<feature type="transmembrane region" description="Helical" evidence="6">
    <location>
        <begin position="210"/>
        <end position="235"/>
    </location>
</feature>
<sequence>MGLLALQAEVLEQIVVLYDTSIWHLARQIRTIEKIRTHDVQNPYSFDMKFPGEKRNNFLGPSAFPTLQDLSGSLSGEKTMATTVASVKSTQRRKKPLLGPSSFPKLHDLARHTAHSTETVHVAADILARILRQGERIEERSRPAREKQQEGLDLDAPLESLGFSHSILCSLTERSKSNEKRLSNEINLMFNLITQRDSKAVQNDSAAMKAIAVVTTLFLPATFLAAIFGMTFFDYSPPAGADDKTQATWSVAPQIWIYFALAAPLTLLSVMVGNFWLKRVDRQFSPAVGTSNPAVIATGLTSEEAVKISGAMPGEEEVEVKLRSLERGSSVARLNGSSMV</sequence>
<name>A0ABR3PPT4_9PEZI</name>
<evidence type="ECO:0000256" key="3">
    <source>
        <dbReference type="ARBA" id="ARBA00022989"/>
    </source>
</evidence>
<dbReference type="InterPro" id="IPR002523">
    <property type="entry name" value="MgTranspt_CorA/ZnTranspt_ZntB"/>
</dbReference>
<reference evidence="7 8" key="1">
    <citation type="submission" date="2024-07" db="EMBL/GenBank/DDBJ databases">
        <title>Draft sequence of the Neodothiora populina.</title>
        <authorList>
            <person name="Drown D.D."/>
            <person name="Schuette U.S."/>
            <person name="Buechlein A.B."/>
            <person name="Rusch D.R."/>
            <person name="Winton L.W."/>
            <person name="Adams G.A."/>
        </authorList>
    </citation>
    <scope>NUCLEOTIDE SEQUENCE [LARGE SCALE GENOMIC DNA]</scope>
    <source>
        <strain evidence="7 8">CPC 39397</strain>
    </source>
</reference>
<dbReference type="RefSeq" id="XP_069204413.1">
    <property type="nucleotide sequence ID" value="XM_069347948.1"/>
</dbReference>
<dbReference type="GeneID" id="95975385"/>